<dbReference type="InterPro" id="IPR000648">
    <property type="entry name" value="Oxysterol-bd"/>
</dbReference>
<reference evidence="5" key="1">
    <citation type="submission" date="2015-07" db="EMBL/GenBank/DDBJ databases">
        <authorList>
            <person name="Teixeira M.M."/>
            <person name="Souza R.C."/>
            <person name="Almeida L.G."/>
            <person name="Vicente V.A."/>
            <person name="de Hoog S."/>
            <person name="Bocca A.L."/>
            <person name="de Almeida S.R."/>
            <person name="Vasconcelos A.T."/>
            <person name="Felipe M.S."/>
        </authorList>
    </citation>
    <scope>NUCLEOTIDE SEQUENCE [LARGE SCALE GENOMIC DNA]</scope>
    <source>
        <strain evidence="5">KSF</strain>
    </source>
</reference>
<dbReference type="VEuPathDB" id="FungiDB:CLCR_08212"/>
<dbReference type="PANTHER" id="PTHR10972:SF92">
    <property type="entry name" value="OXYSTEROL BINDING PROTEIN"/>
    <property type="match status" value="1"/>
</dbReference>
<dbReference type="InterPro" id="IPR037239">
    <property type="entry name" value="OSBP_sf"/>
</dbReference>
<dbReference type="SUPFAM" id="SSF144000">
    <property type="entry name" value="Oxysterol-binding protein-like"/>
    <property type="match status" value="1"/>
</dbReference>
<feature type="compositionally biased region" description="Polar residues" evidence="3">
    <location>
        <begin position="454"/>
        <end position="479"/>
    </location>
</feature>
<evidence type="ECO:0000256" key="1">
    <source>
        <dbReference type="ARBA" id="ARBA00008842"/>
    </source>
</evidence>
<evidence type="ECO:0000313" key="5">
    <source>
        <dbReference type="Proteomes" id="UP000094526"/>
    </source>
</evidence>
<comment type="similarity">
    <text evidence="1 2">Belongs to the OSBP family.</text>
</comment>
<sequence length="568" mass="62347">MSGSTLADNRSKLKEFIASISTIRGDLSNITAPPFVLDTKSAVELPAFWAERPSVFVAPASAEDPATRALLVLKWFLSSLRNQQYAGRSEVQGIKKPINAFLGEVFLASWEDDAGLTRLVSEQVSHHPPVTACRVWNEEHGVAAEGYTRQEITFSGSINIQQIGHATLYLARHDETYLIPLPNIKLKGVLTGSPYPELQGTHYIPSTNGYTSVIDFSGKGLFSSSDKKHSFEAKVYRDGEENMPLYTVSGHWDGAFIIHDCKNDVDMETFDVMTAKTTPLQTEPLAAQDPWESRRAWQSVREALERGDMQGAAEAKAKVEDGQREMRKTDADGEQWKRLFYENESKPDEVAAMLATKVGLTFNPEDTVGAWRFRRREWDEGLFKKPYHGDLLPDNSHGDGTARNGGDRDTMVNGVTPAVSSGAAQGEEQPHPQPQPQHDLSQPYSFHRQSTIVGPEEGQQQSGPAHVTGSEQPQAQMQVDQEADSLRGKTEAASLVADRTRHESPVVLAQPERPASANMNSSDEQNGGVGQVGGGGGGGESIPQDMSPKEKAQVEDFLRDRYSSRGSK</sequence>
<dbReference type="GO" id="GO:0120009">
    <property type="term" value="P:intermembrane lipid transfer"/>
    <property type="evidence" value="ECO:0007669"/>
    <property type="project" value="UniProtKB-ARBA"/>
</dbReference>
<accession>A0A1C1CSM6</accession>
<dbReference type="GO" id="GO:0016020">
    <property type="term" value="C:membrane"/>
    <property type="evidence" value="ECO:0007669"/>
    <property type="project" value="TreeGrafter"/>
</dbReference>
<dbReference type="Gene3D" id="2.40.160.120">
    <property type="match status" value="1"/>
</dbReference>
<feature type="region of interest" description="Disordered" evidence="3">
    <location>
        <begin position="386"/>
        <end position="442"/>
    </location>
</feature>
<dbReference type="Proteomes" id="UP000094526">
    <property type="component" value="Unassembled WGS sequence"/>
</dbReference>
<dbReference type="Gene3D" id="3.30.70.3490">
    <property type="match status" value="1"/>
</dbReference>
<dbReference type="AlphaFoldDB" id="A0A1C1CSM6"/>
<feature type="compositionally biased region" description="Basic and acidic residues" evidence="3">
    <location>
        <begin position="547"/>
        <end position="568"/>
    </location>
</feature>
<name>A0A1C1CSM6_9EURO</name>
<dbReference type="STRING" id="86049.A0A1C1CSM6"/>
<feature type="region of interest" description="Disordered" evidence="3">
    <location>
        <begin position="307"/>
        <end position="331"/>
    </location>
</feature>
<dbReference type="GO" id="GO:0005829">
    <property type="term" value="C:cytosol"/>
    <property type="evidence" value="ECO:0007669"/>
    <property type="project" value="TreeGrafter"/>
</dbReference>
<dbReference type="Pfam" id="PF01237">
    <property type="entry name" value="Oxysterol_BP"/>
    <property type="match status" value="1"/>
</dbReference>
<dbReference type="EMBL" id="LGRB01000009">
    <property type="protein sequence ID" value="OCT51510.1"/>
    <property type="molecule type" value="Genomic_DNA"/>
</dbReference>
<comment type="caution">
    <text evidence="4">The sequence shown here is derived from an EMBL/GenBank/DDBJ whole genome shotgun (WGS) entry which is preliminary data.</text>
</comment>
<dbReference type="FunFam" id="2.40.160.120:FF:000010">
    <property type="entry name" value="Oxysterol-binding protein homolog 4"/>
    <property type="match status" value="1"/>
</dbReference>
<organism evidence="4 5">
    <name type="scientific">Cladophialophora carrionii</name>
    <dbReference type="NCBI Taxonomy" id="86049"/>
    <lineage>
        <taxon>Eukaryota</taxon>
        <taxon>Fungi</taxon>
        <taxon>Dikarya</taxon>
        <taxon>Ascomycota</taxon>
        <taxon>Pezizomycotina</taxon>
        <taxon>Eurotiomycetes</taxon>
        <taxon>Chaetothyriomycetidae</taxon>
        <taxon>Chaetothyriales</taxon>
        <taxon>Herpotrichiellaceae</taxon>
        <taxon>Cladophialophora</taxon>
    </lineage>
</organism>
<feature type="region of interest" description="Disordered" evidence="3">
    <location>
        <begin position="454"/>
        <end position="568"/>
    </location>
</feature>
<evidence type="ECO:0000256" key="3">
    <source>
        <dbReference type="SAM" id="MobiDB-lite"/>
    </source>
</evidence>
<gene>
    <name evidence="4" type="primary">KES1</name>
    <name evidence="4" type="ORF">CLCR_08212</name>
</gene>
<keyword evidence="5" id="KW-1185">Reference proteome</keyword>
<dbReference type="PROSITE" id="PS01013">
    <property type="entry name" value="OSBP"/>
    <property type="match status" value="1"/>
</dbReference>
<protein>
    <submittedName>
        <fullName evidence="4">Protein KES1</fullName>
    </submittedName>
</protein>
<evidence type="ECO:0000313" key="4">
    <source>
        <dbReference type="EMBL" id="OCT51510.1"/>
    </source>
</evidence>
<dbReference type="Gene3D" id="1.10.287.2720">
    <property type="match status" value="1"/>
</dbReference>
<proteinExistence type="inferred from homology"/>
<evidence type="ECO:0000256" key="2">
    <source>
        <dbReference type="RuleBase" id="RU003844"/>
    </source>
</evidence>
<dbReference type="OrthoDB" id="14833at2759"/>
<dbReference type="InterPro" id="IPR018494">
    <property type="entry name" value="Oxysterol-bd_CS"/>
</dbReference>
<dbReference type="PANTHER" id="PTHR10972">
    <property type="entry name" value="OXYSTEROL-BINDING PROTEIN-RELATED"/>
    <property type="match status" value="1"/>
</dbReference>
<dbReference type="GO" id="GO:0008142">
    <property type="term" value="F:oxysterol binding"/>
    <property type="evidence" value="ECO:0007669"/>
    <property type="project" value="TreeGrafter"/>
</dbReference>
<feature type="compositionally biased region" description="Gly residues" evidence="3">
    <location>
        <begin position="527"/>
        <end position="540"/>
    </location>
</feature>
<feature type="compositionally biased region" description="Basic and acidic residues" evidence="3">
    <location>
        <begin position="315"/>
        <end position="331"/>
    </location>
</feature>
<dbReference type="VEuPathDB" id="FungiDB:G647_06578"/>